<dbReference type="InterPro" id="IPR000524">
    <property type="entry name" value="Tscrpt_reg_HTH_GntR"/>
</dbReference>
<dbReference type="Gene3D" id="1.10.10.10">
    <property type="entry name" value="Winged helix-like DNA-binding domain superfamily/Winged helix DNA-binding domain"/>
    <property type="match status" value="1"/>
</dbReference>
<dbReference type="GO" id="GO:0003677">
    <property type="term" value="F:DNA binding"/>
    <property type="evidence" value="ECO:0007669"/>
    <property type="project" value="UniProtKB-KW"/>
</dbReference>
<organism evidence="5 6">
    <name type="scientific">Vagococcus humatus</name>
    <dbReference type="NCBI Taxonomy" id="1889241"/>
    <lineage>
        <taxon>Bacteria</taxon>
        <taxon>Bacillati</taxon>
        <taxon>Bacillota</taxon>
        <taxon>Bacilli</taxon>
        <taxon>Lactobacillales</taxon>
        <taxon>Enterococcaceae</taxon>
        <taxon>Vagococcus</taxon>
    </lineage>
</organism>
<evidence type="ECO:0000259" key="4">
    <source>
        <dbReference type="PROSITE" id="PS50949"/>
    </source>
</evidence>
<reference evidence="5 6" key="1">
    <citation type="submission" date="2018-03" db="EMBL/GenBank/DDBJ databases">
        <authorList>
            <person name="Gulvik C.A."/>
        </authorList>
    </citation>
    <scope>NUCLEOTIDE SEQUENCE [LARGE SCALE GENOMIC DNA]</scope>
    <source>
        <strain evidence="5 6">JCM 31581</strain>
    </source>
</reference>
<dbReference type="Proteomes" id="UP000277864">
    <property type="component" value="Unassembled WGS sequence"/>
</dbReference>
<dbReference type="InterPro" id="IPR036388">
    <property type="entry name" value="WH-like_DNA-bd_sf"/>
</dbReference>
<keyword evidence="6" id="KW-1185">Reference proteome</keyword>
<dbReference type="PROSITE" id="PS50949">
    <property type="entry name" value="HTH_GNTR"/>
    <property type="match status" value="1"/>
</dbReference>
<dbReference type="AlphaFoldDB" id="A0A429Z982"/>
<dbReference type="GO" id="GO:0003700">
    <property type="term" value="F:DNA-binding transcription factor activity"/>
    <property type="evidence" value="ECO:0007669"/>
    <property type="project" value="InterPro"/>
</dbReference>
<dbReference type="PANTHER" id="PTHR43537">
    <property type="entry name" value="TRANSCRIPTIONAL REGULATOR, GNTR FAMILY"/>
    <property type="match status" value="1"/>
</dbReference>
<protein>
    <recommendedName>
        <fullName evidence="4">HTH gntR-type domain-containing protein</fullName>
    </recommendedName>
</protein>
<name>A0A429Z982_9ENTE</name>
<evidence type="ECO:0000313" key="6">
    <source>
        <dbReference type="Proteomes" id="UP000277864"/>
    </source>
</evidence>
<sequence length="224" mass="26606">MRQKKMEEKVYKYIKGRIEDGLFVAYSNIIETEIAQELSVSRSPVRSALKRLKEEGLVEIIPYKGTFVKPRMLTKKEIVNQIQVLELLVIQYIFQLETKFKELPLTQLWKLNKAMTISQDLGEKQQLANQLIHELISQQDNQYYRELLTEMFKTIIESQLIDEETSGRKRIATFEKQIPKVLSFLQKKEYPYARKELRILFNQWSLDLIDEQEVHLGKYTEENS</sequence>
<evidence type="ECO:0000313" key="5">
    <source>
        <dbReference type="EMBL" id="RST90260.1"/>
    </source>
</evidence>
<proteinExistence type="predicted"/>
<dbReference type="RefSeq" id="WP_125942873.1">
    <property type="nucleotide sequence ID" value="NZ_PXZH01000001.1"/>
</dbReference>
<comment type="caution">
    <text evidence="5">The sequence shown here is derived from an EMBL/GenBank/DDBJ whole genome shotgun (WGS) entry which is preliminary data.</text>
</comment>
<gene>
    <name evidence="5" type="ORF">C7P63_04075</name>
</gene>
<dbReference type="PANTHER" id="PTHR43537:SF45">
    <property type="entry name" value="GNTR FAMILY REGULATORY PROTEIN"/>
    <property type="match status" value="1"/>
</dbReference>
<accession>A0A429Z982</accession>
<evidence type="ECO:0000256" key="3">
    <source>
        <dbReference type="ARBA" id="ARBA00023163"/>
    </source>
</evidence>
<dbReference type="Pfam" id="PF00392">
    <property type="entry name" value="GntR"/>
    <property type="match status" value="1"/>
</dbReference>
<dbReference type="EMBL" id="PXZH01000001">
    <property type="protein sequence ID" value="RST90260.1"/>
    <property type="molecule type" value="Genomic_DNA"/>
</dbReference>
<keyword evidence="3" id="KW-0804">Transcription</keyword>
<dbReference type="OrthoDB" id="368257at2"/>
<keyword evidence="2" id="KW-0238">DNA-binding</keyword>
<dbReference type="PRINTS" id="PR00035">
    <property type="entry name" value="HTHGNTR"/>
</dbReference>
<feature type="domain" description="HTH gntR-type" evidence="4">
    <location>
        <begin position="4"/>
        <end position="71"/>
    </location>
</feature>
<dbReference type="CDD" id="cd07377">
    <property type="entry name" value="WHTH_GntR"/>
    <property type="match status" value="1"/>
</dbReference>
<keyword evidence="1" id="KW-0805">Transcription regulation</keyword>
<dbReference type="SUPFAM" id="SSF46785">
    <property type="entry name" value="Winged helix' DNA-binding domain"/>
    <property type="match status" value="1"/>
</dbReference>
<evidence type="ECO:0000256" key="2">
    <source>
        <dbReference type="ARBA" id="ARBA00023125"/>
    </source>
</evidence>
<dbReference type="SMART" id="SM00345">
    <property type="entry name" value="HTH_GNTR"/>
    <property type="match status" value="1"/>
</dbReference>
<evidence type="ECO:0000256" key="1">
    <source>
        <dbReference type="ARBA" id="ARBA00023015"/>
    </source>
</evidence>
<dbReference type="InterPro" id="IPR036390">
    <property type="entry name" value="WH_DNA-bd_sf"/>
</dbReference>